<dbReference type="EMBL" id="HG722022">
    <property type="protein sequence ID" value="CDJ61176.1"/>
    <property type="molecule type" value="Genomic_DNA"/>
</dbReference>
<dbReference type="PANTHER" id="PTHR46104">
    <property type="entry name" value="GENE 9195-RELATED-RELATED"/>
    <property type="match status" value="1"/>
</dbReference>
<dbReference type="RefSeq" id="XP_013337826.1">
    <property type="nucleotide sequence ID" value="XM_013482372.1"/>
</dbReference>
<dbReference type="InterPro" id="IPR009030">
    <property type="entry name" value="Growth_fac_rcpt_cys_sf"/>
</dbReference>
<dbReference type="Gene3D" id="2.10.50.10">
    <property type="entry name" value="Tumor Necrosis Factor Receptor, subunit A, domain 2"/>
    <property type="match status" value="1"/>
</dbReference>
<dbReference type="Proteomes" id="UP000030763">
    <property type="component" value="Unassembled WGS sequence"/>
</dbReference>
<organism evidence="1 2">
    <name type="scientific">Eimeria maxima</name>
    <name type="common">Coccidian parasite</name>
    <dbReference type="NCBI Taxonomy" id="5804"/>
    <lineage>
        <taxon>Eukaryota</taxon>
        <taxon>Sar</taxon>
        <taxon>Alveolata</taxon>
        <taxon>Apicomplexa</taxon>
        <taxon>Conoidasida</taxon>
        <taxon>Coccidia</taxon>
        <taxon>Eucoccidiorida</taxon>
        <taxon>Eimeriorina</taxon>
        <taxon>Eimeriidae</taxon>
        <taxon>Eimeria</taxon>
    </lineage>
</organism>
<dbReference type="AlphaFoldDB" id="U6MAX5"/>
<accession>U6MAX5</accession>
<dbReference type="OrthoDB" id="345093at2759"/>
<dbReference type="SMART" id="SM01411">
    <property type="entry name" value="Ephrin_rec_like"/>
    <property type="match status" value="2"/>
</dbReference>
<protein>
    <submittedName>
        <fullName evidence="1">Uncharacterized protein</fullName>
    </submittedName>
</protein>
<evidence type="ECO:0000313" key="2">
    <source>
        <dbReference type="Proteomes" id="UP000030763"/>
    </source>
</evidence>
<gene>
    <name evidence="1" type="ORF">EMWEY_00001130</name>
</gene>
<dbReference type="GeneID" id="25334099"/>
<keyword evidence="2" id="KW-1185">Reference proteome</keyword>
<dbReference type="SUPFAM" id="SSF57184">
    <property type="entry name" value="Growth factor receptor domain"/>
    <property type="match status" value="1"/>
</dbReference>
<evidence type="ECO:0000313" key="1">
    <source>
        <dbReference type="EMBL" id="CDJ61176.1"/>
    </source>
</evidence>
<reference evidence="1" key="1">
    <citation type="submission" date="2013-10" db="EMBL/GenBank/DDBJ databases">
        <title>Genomic analysis of the causative agents of coccidiosis in chickens.</title>
        <authorList>
            <person name="Reid A.J."/>
            <person name="Blake D."/>
            <person name="Billington K."/>
            <person name="Browne H."/>
            <person name="Dunn M."/>
            <person name="Hung S."/>
            <person name="Kawahara F."/>
            <person name="Miranda-Saavedra D."/>
            <person name="Mourier T."/>
            <person name="Nagra H."/>
            <person name="Otto T.D."/>
            <person name="Rawlings N."/>
            <person name="Sanchez A."/>
            <person name="Sanders M."/>
            <person name="Subramaniam C."/>
            <person name="Tay Y."/>
            <person name="Dear P."/>
            <person name="Doerig C."/>
            <person name="Gruber A."/>
            <person name="Parkinson J."/>
            <person name="Shirley M."/>
            <person name="Wan K.L."/>
            <person name="Berriman M."/>
            <person name="Tomley F."/>
            <person name="Pain A."/>
        </authorList>
    </citation>
    <scope>NUCLEOTIDE SEQUENCE [LARGE SCALE GENOMIC DNA]</scope>
    <source>
        <strain evidence="1">Weybridge</strain>
    </source>
</reference>
<sequence>MQHFWGFSGRVCPAGTASDKGPKCLPGFYSSVTGLTDVSECLPCPAGHYCDYGDDNSAPSKVTGKCPEGLMSLNTGLFGAGHALRTIEAKPGQDAQCVVCDPGFQCTAGQRLACDRGFYSDGDSGNPTCKQCLAGHYCSEEGTSREQMEKQQCPAGAYCAAGVASVPVPASHPCPAGNYCPKVRDDALNFCEIASTMLPL</sequence>
<dbReference type="VEuPathDB" id="ToxoDB:EMWEY_00001130"/>
<dbReference type="PANTHER" id="PTHR46104:SF1">
    <property type="entry name" value="GENE 9195-RELATED"/>
    <property type="match status" value="1"/>
</dbReference>
<name>U6MAX5_EIMMA</name>
<dbReference type="OMA" id="YTECKSC"/>
<reference evidence="1" key="2">
    <citation type="submission" date="2013-10" db="EMBL/GenBank/DDBJ databases">
        <authorList>
            <person name="Aslett M."/>
        </authorList>
    </citation>
    <scope>NUCLEOTIDE SEQUENCE [LARGE SCALE GENOMIC DNA]</scope>
    <source>
        <strain evidence="1">Weybridge</strain>
    </source>
</reference>
<proteinExistence type="predicted"/>